<feature type="region of interest" description="Disordered" evidence="10">
    <location>
        <begin position="62"/>
        <end position="82"/>
    </location>
</feature>
<name>A0ABT8SJM8_9CAUL</name>
<dbReference type="InterPro" id="IPR010055">
    <property type="entry name" value="T2SS_protein-GspJ"/>
</dbReference>
<proteinExistence type="inferred from homology"/>
<protein>
    <recommendedName>
        <fullName evidence="3">Type II secretion system protein J</fullName>
    </recommendedName>
</protein>
<keyword evidence="5" id="KW-0488">Methylation</keyword>
<keyword evidence="12" id="KW-1185">Reference proteome</keyword>
<dbReference type="Gene3D" id="3.10.610.10">
    <property type="entry name" value="GSPII I/J protein-like"/>
    <property type="match status" value="1"/>
</dbReference>
<evidence type="ECO:0000256" key="9">
    <source>
        <dbReference type="ARBA" id="ARBA00023136"/>
    </source>
</evidence>
<keyword evidence="7" id="KW-0812">Transmembrane</keyword>
<evidence type="ECO:0000313" key="11">
    <source>
        <dbReference type="EMBL" id="MDO1558586.1"/>
    </source>
</evidence>
<dbReference type="InterPro" id="IPR045584">
    <property type="entry name" value="Pilin-like"/>
</dbReference>
<dbReference type="EMBL" id="JAUKTR010000001">
    <property type="protein sequence ID" value="MDO1558586.1"/>
    <property type="molecule type" value="Genomic_DNA"/>
</dbReference>
<keyword evidence="9" id="KW-0472">Membrane</keyword>
<dbReference type="Pfam" id="PF07963">
    <property type="entry name" value="N_methyl"/>
    <property type="match status" value="1"/>
</dbReference>
<keyword evidence="4" id="KW-1003">Cell membrane</keyword>
<dbReference type="Proteomes" id="UP001169063">
    <property type="component" value="Unassembled WGS sequence"/>
</dbReference>
<dbReference type="PANTHER" id="PTHR39583:SF2">
    <property type="entry name" value="TYPE II SECRETION SYSTEM PROTEIN J"/>
    <property type="match status" value="1"/>
</dbReference>
<reference evidence="11" key="1">
    <citation type="submission" date="2023-07" db="EMBL/GenBank/DDBJ databases">
        <title>Brevundimonas soil sp. nov., isolated from the soil of chemical plant.</title>
        <authorList>
            <person name="Wu N."/>
        </authorList>
    </citation>
    <scope>NUCLEOTIDE SEQUENCE</scope>
    <source>
        <strain evidence="11">XZ-24</strain>
    </source>
</reference>
<dbReference type="NCBIfam" id="TIGR02532">
    <property type="entry name" value="IV_pilin_GFxxxE"/>
    <property type="match status" value="1"/>
</dbReference>
<comment type="similarity">
    <text evidence="2">Belongs to the GSP J family.</text>
</comment>
<dbReference type="Gene3D" id="2.10.70.20">
    <property type="entry name" value="gspk-gspi-gspj complex like domains"/>
    <property type="match status" value="1"/>
</dbReference>
<comment type="caution">
    <text evidence="11">The sequence shown here is derived from an EMBL/GenBank/DDBJ whole genome shotgun (WGS) entry which is preliminary data.</text>
</comment>
<dbReference type="PANTHER" id="PTHR39583">
    <property type="entry name" value="TYPE II SECRETION SYSTEM PROTEIN J-RELATED"/>
    <property type="match status" value="1"/>
</dbReference>
<organism evidence="11 12">
    <name type="scientific">Peiella sedimenti</name>
    <dbReference type="NCBI Taxonomy" id="3061083"/>
    <lineage>
        <taxon>Bacteria</taxon>
        <taxon>Pseudomonadati</taxon>
        <taxon>Pseudomonadota</taxon>
        <taxon>Alphaproteobacteria</taxon>
        <taxon>Caulobacterales</taxon>
        <taxon>Caulobacteraceae</taxon>
        <taxon>Peiella</taxon>
    </lineage>
</organism>
<evidence type="ECO:0000256" key="1">
    <source>
        <dbReference type="ARBA" id="ARBA00004377"/>
    </source>
</evidence>
<evidence type="ECO:0000256" key="6">
    <source>
        <dbReference type="ARBA" id="ARBA00022519"/>
    </source>
</evidence>
<evidence type="ECO:0000256" key="10">
    <source>
        <dbReference type="SAM" id="MobiDB-lite"/>
    </source>
</evidence>
<dbReference type="PROSITE" id="PS00409">
    <property type="entry name" value="PROKAR_NTER_METHYL"/>
    <property type="match status" value="1"/>
</dbReference>
<dbReference type="Pfam" id="PF11612">
    <property type="entry name" value="T2SSJ"/>
    <property type="match status" value="1"/>
</dbReference>
<dbReference type="InterPro" id="IPR012902">
    <property type="entry name" value="N_methyl_site"/>
</dbReference>
<comment type="subcellular location">
    <subcellularLocation>
        <location evidence="1">Cell inner membrane</location>
        <topology evidence="1">Single-pass membrane protein</topology>
    </subcellularLocation>
</comment>
<evidence type="ECO:0000256" key="8">
    <source>
        <dbReference type="ARBA" id="ARBA00022989"/>
    </source>
</evidence>
<evidence type="ECO:0000313" key="12">
    <source>
        <dbReference type="Proteomes" id="UP001169063"/>
    </source>
</evidence>
<keyword evidence="6" id="KW-0997">Cell inner membrane</keyword>
<keyword evidence="8" id="KW-1133">Transmembrane helix</keyword>
<gene>
    <name evidence="11" type="primary">gspJ</name>
    <name evidence="11" type="ORF">Q0812_03985</name>
</gene>
<sequence>MRSGFTLVEMLVALAIFALIAAAGVSVLGYAAASRAAVRERSDEVAELQRLRGLLSADLSQAAPRRTRGPDGAPARRVFEGGEPGGPLMRFVRAGWDNPLGEPRASLQTVEYRLVGGRLERCARPALDGAVCGSAQVLARGVRRAQVGFLYRGQWLDNFAGAPTEALPEAVRLDLETDRLGGVQQLFLAPGSAS</sequence>
<dbReference type="InterPro" id="IPR051621">
    <property type="entry name" value="T2SS_protein_J"/>
</dbReference>
<dbReference type="RefSeq" id="WP_302108994.1">
    <property type="nucleotide sequence ID" value="NZ_JAUKTR010000001.1"/>
</dbReference>
<dbReference type="NCBIfam" id="TIGR01711">
    <property type="entry name" value="gspJ"/>
    <property type="match status" value="1"/>
</dbReference>
<dbReference type="SUPFAM" id="SSF54523">
    <property type="entry name" value="Pili subunits"/>
    <property type="match status" value="1"/>
</dbReference>
<evidence type="ECO:0000256" key="5">
    <source>
        <dbReference type="ARBA" id="ARBA00022481"/>
    </source>
</evidence>
<evidence type="ECO:0000256" key="2">
    <source>
        <dbReference type="ARBA" id="ARBA00011084"/>
    </source>
</evidence>
<evidence type="ECO:0000256" key="3">
    <source>
        <dbReference type="ARBA" id="ARBA00021539"/>
    </source>
</evidence>
<accession>A0ABT8SJM8</accession>
<evidence type="ECO:0000256" key="4">
    <source>
        <dbReference type="ARBA" id="ARBA00022475"/>
    </source>
</evidence>
<evidence type="ECO:0000256" key="7">
    <source>
        <dbReference type="ARBA" id="ARBA00022692"/>
    </source>
</evidence>